<dbReference type="InterPro" id="IPR004843">
    <property type="entry name" value="Calcineurin-like_PHP"/>
</dbReference>
<dbReference type="GO" id="GO:0006888">
    <property type="term" value="P:endoplasmic reticulum to Golgi vesicle-mediated transport"/>
    <property type="evidence" value="ECO:0007669"/>
    <property type="project" value="InterPro"/>
</dbReference>
<evidence type="ECO:0000256" key="3">
    <source>
        <dbReference type="ARBA" id="ARBA00008895"/>
    </source>
</evidence>
<dbReference type="AlphaFoldDB" id="A0A8T3D018"/>
<protein>
    <recommendedName>
        <fullName evidence="4">Metallophosphoesterase 1</fullName>
    </recommendedName>
    <alternativeName>
        <fullName evidence="12">Post-GPI attachment to proteins factor 5</fullName>
    </alternativeName>
</protein>
<comment type="subcellular location">
    <subcellularLocation>
        <location evidence="2">Membrane</location>
        <topology evidence="2">Multi-pass membrane protein</topology>
    </subcellularLocation>
</comment>
<feature type="domain" description="Calcineurin-like phosphoesterase" evidence="15">
    <location>
        <begin position="57"/>
        <end position="272"/>
    </location>
</feature>
<evidence type="ECO:0000256" key="9">
    <source>
        <dbReference type="ARBA" id="ARBA00022989"/>
    </source>
</evidence>
<keyword evidence="8" id="KW-0378">Hydrolase</keyword>
<dbReference type="GO" id="GO:0008081">
    <property type="term" value="F:phosphoric diester hydrolase activity"/>
    <property type="evidence" value="ECO:0007669"/>
    <property type="project" value="InterPro"/>
</dbReference>
<dbReference type="PROSITE" id="PS51257">
    <property type="entry name" value="PROKAR_LIPOPROTEIN"/>
    <property type="match status" value="1"/>
</dbReference>
<evidence type="ECO:0000256" key="5">
    <source>
        <dbReference type="ARBA" id="ARBA00022502"/>
    </source>
</evidence>
<keyword evidence="11" id="KW-0464">Manganese</keyword>
<dbReference type="Proteomes" id="UP000829720">
    <property type="component" value="Unassembled WGS sequence"/>
</dbReference>
<dbReference type="Gene3D" id="3.60.21.10">
    <property type="match status" value="1"/>
</dbReference>
<dbReference type="InterPro" id="IPR033308">
    <property type="entry name" value="PGAP5/Cdc1/Ted1"/>
</dbReference>
<evidence type="ECO:0000256" key="7">
    <source>
        <dbReference type="ARBA" id="ARBA00022723"/>
    </source>
</evidence>
<dbReference type="Pfam" id="PF00149">
    <property type="entry name" value="Metallophos"/>
    <property type="match status" value="1"/>
</dbReference>
<evidence type="ECO:0000259" key="15">
    <source>
        <dbReference type="Pfam" id="PF00149"/>
    </source>
</evidence>
<dbReference type="SUPFAM" id="SSF56300">
    <property type="entry name" value="Metallo-dependent phosphatases"/>
    <property type="match status" value="1"/>
</dbReference>
<accession>A0A8T3D018</accession>
<dbReference type="InterPro" id="IPR029052">
    <property type="entry name" value="Metallo-depent_PP-like"/>
</dbReference>
<dbReference type="GO" id="GO:0016020">
    <property type="term" value="C:membrane"/>
    <property type="evidence" value="ECO:0007669"/>
    <property type="project" value="UniProtKB-SubCell"/>
</dbReference>
<evidence type="ECO:0000256" key="13">
    <source>
        <dbReference type="ARBA" id="ARBA00093373"/>
    </source>
</evidence>
<dbReference type="PANTHER" id="PTHR13315">
    <property type="entry name" value="METALLO PHOSPHOESTERASE RELATED"/>
    <property type="match status" value="1"/>
</dbReference>
<gene>
    <name evidence="16" type="ORF">AGOR_G00174290</name>
</gene>
<organism evidence="16 17">
    <name type="scientific">Albula goreensis</name>
    <dbReference type="NCBI Taxonomy" id="1534307"/>
    <lineage>
        <taxon>Eukaryota</taxon>
        <taxon>Metazoa</taxon>
        <taxon>Chordata</taxon>
        <taxon>Craniata</taxon>
        <taxon>Vertebrata</taxon>
        <taxon>Euteleostomi</taxon>
        <taxon>Actinopterygii</taxon>
        <taxon>Neopterygii</taxon>
        <taxon>Teleostei</taxon>
        <taxon>Albuliformes</taxon>
        <taxon>Albulidae</taxon>
        <taxon>Albula</taxon>
    </lineage>
</organism>
<keyword evidence="6 14" id="KW-0812">Transmembrane</keyword>
<evidence type="ECO:0000256" key="4">
    <source>
        <dbReference type="ARBA" id="ARBA00017804"/>
    </source>
</evidence>
<feature type="transmembrane region" description="Helical" evidence="14">
    <location>
        <begin position="12"/>
        <end position="35"/>
    </location>
</feature>
<evidence type="ECO:0000256" key="11">
    <source>
        <dbReference type="ARBA" id="ARBA00023211"/>
    </source>
</evidence>
<dbReference type="OrthoDB" id="9984693at2759"/>
<dbReference type="GO" id="GO:0046872">
    <property type="term" value="F:metal ion binding"/>
    <property type="evidence" value="ECO:0007669"/>
    <property type="project" value="UniProtKB-KW"/>
</dbReference>
<dbReference type="CDD" id="cd08165">
    <property type="entry name" value="MPP_MPPE1"/>
    <property type="match status" value="1"/>
</dbReference>
<keyword evidence="17" id="KW-1185">Reference proteome</keyword>
<evidence type="ECO:0000256" key="12">
    <source>
        <dbReference type="ARBA" id="ARBA00032172"/>
    </source>
</evidence>
<comment type="function">
    <text evidence="13">Metallophosphoesterase that catalyzes the removal of a side-chain ethanolamine-phosphate (EtNP) from the second mannose of the GPI-anchor protein intermediate. Participates in the glycan remodeling steps of GPI-anchor maturation to allow an efficient transport of GPI-anchor proteins from the endoplasmic reticulum to the Golgi.</text>
</comment>
<evidence type="ECO:0000313" key="17">
    <source>
        <dbReference type="Proteomes" id="UP000829720"/>
    </source>
</evidence>
<keyword evidence="7" id="KW-0479">Metal-binding</keyword>
<evidence type="ECO:0000256" key="8">
    <source>
        <dbReference type="ARBA" id="ARBA00022801"/>
    </source>
</evidence>
<keyword evidence="9 14" id="KW-1133">Transmembrane helix</keyword>
<evidence type="ECO:0000256" key="1">
    <source>
        <dbReference type="ARBA" id="ARBA00001936"/>
    </source>
</evidence>
<evidence type="ECO:0000313" key="16">
    <source>
        <dbReference type="EMBL" id="KAI1888974.1"/>
    </source>
</evidence>
<dbReference type="GO" id="GO:0006506">
    <property type="term" value="P:GPI anchor biosynthetic process"/>
    <property type="evidence" value="ECO:0007669"/>
    <property type="project" value="UniProtKB-KW"/>
</dbReference>
<comment type="similarity">
    <text evidence="3">Belongs to the metallophosphoesterase superfamily. MPPE1 family.</text>
</comment>
<evidence type="ECO:0000256" key="2">
    <source>
        <dbReference type="ARBA" id="ARBA00004141"/>
    </source>
</evidence>
<keyword evidence="10 14" id="KW-0472">Membrane</keyword>
<feature type="transmembrane region" description="Helical" evidence="14">
    <location>
        <begin position="324"/>
        <end position="345"/>
    </location>
</feature>
<evidence type="ECO:0000256" key="10">
    <source>
        <dbReference type="ARBA" id="ARBA00023136"/>
    </source>
</evidence>
<comment type="cofactor">
    <cofactor evidence="1">
        <name>Mn(2+)</name>
        <dbReference type="ChEBI" id="CHEBI:29035"/>
    </cofactor>
</comment>
<dbReference type="GO" id="GO:0005793">
    <property type="term" value="C:endoplasmic reticulum-Golgi intermediate compartment"/>
    <property type="evidence" value="ECO:0007669"/>
    <property type="project" value="InterPro"/>
</dbReference>
<name>A0A8T3D018_9TELE</name>
<dbReference type="InterPro" id="IPR039541">
    <property type="entry name" value="MPP_MPPE1"/>
</dbReference>
<evidence type="ECO:0000256" key="6">
    <source>
        <dbReference type="ARBA" id="ARBA00022692"/>
    </source>
</evidence>
<evidence type="ECO:0000256" key="14">
    <source>
        <dbReference type="SAM" id="Phobius"/>
    </source>
</evidence>
<reference evidence="16" key="1">
    <citation type="submission" date="2021-01" db="EMBL/GenBank/DDBJ databases">
        <authorList>
            <person name="Zahm M."/>
            <person name="Roques C."/>
            <person name="Cabau C."/>
            <person name="Klopp C."/>
            <person name="Donnadieu C."/>
            <person name="Jouanno E."/>
            <person name="Lampietro C."/>
            <person name="Louis A."/>
            <person name="Herpin A."/>
            <person name="Echchiki A."/>
            <person name="Berthelot C."/>
            <person name="Parey E."/>
            <person name="Roest-Crollius H."/>
            <person name="Braasch I."/>
            <person name="Postlethwait J."/>
            <person name="Bobe J."/>
            <person name="Montfort J."/>
            <person name="Bouchez O."/>
            <person name="Begum T."/>
            <person name="Mejri S."/>
            <person name="Adams A."/>
            <person name="Chen W.-J."/>
            <person name="Guiguen Y."/>
        </authorList>
    </citation>
    <scope>NUCLEOTIDE SEQUENCE</scope>
    <source>
        <tissue evidence="16">Blood</tissue>
    </source>
</reference>
<comment type="caution">
    <text evidence="16">The sequence shown here is derived from an EMBL/GenBank/DDBJ whole genome shotgun (WGS) entry which is preliminary data.</text>
</comment>
<sequence>MTVLSGRWTFAVLFISSVSCVFIFCEYLIYFPAILQCSWPETKHVDRGKAVPILNALFLSDTHLLGAIRGHWFDKLRREWQMERAFQTALWLLQPEVVFILGDIFDEGKWSSAEDWEDDVRRFQQIFRHPSDTELIVLVGNHDIGFHYEMNWDKLRRFEKVFNASSARIITKKGVNFLLVNSVAMHGDGCPICQAVENELFQLSEALNCSMQLDSLSEYCRDMPRFPHTTRHSAEQRHLQFKEQYDVLSQEASHKLLWWFQPRLILSGHTHSACEVFHGNKYLEISVPSFNWRNRNNPSFILGTFSSTDFRLSKCFLPEESSVVAIYCASGMAAALLVLLHFHLFRGSLQFSSLLMGKHKSL</sequence>
<proteinExistence type="inferred from homology"/>
<keyword evidence="5" id="KW-0337">GPI-anchor biosynthesis</keyword>
<dbReference type="PANTHER" id="PTHR13315:SF0">
    <property type="entry name" value="METALLOPHOSPHOESTERASE 1"/>
    <property type="match status" value="1"/>
</dbReference>
<dbReference type="EMBL" id="JAERUA010000016">
    <property type="protein sequence ID" value="KAI1888974.1"/>
    <property type="molecule type" value="Genomic_DNA"/>
</dbReference>